<evidence type="ECO:0000313" key="4">
    <source>
        <dbReference type="Proteomes" id="UP000483672"/>
    </source>
</evidence>
<feature type="region of interest" description="Disordered" evidence="1">
    <location>
        <begin position="244"/>
        <end position="278"/>
    </location>
</feature>
<accession>A0A7C8Q8T5</accession>
<proteinExistence type="predicted"/>
<sequence>MAPYALSLSLLLLTSASVTLARPFQNPDILGPIKVFPDGGDLVYKEFDKLVDPKEEPKIVPRGFDPSAITEAVSGSIPSSQEASGADGLKSTVSDLIGKKLPGLKPRGFDPLNLVGTVHDTITSPLDAPKPEEITELAGSPEVPKVTPENLASGDSVDEESAEPLDINALIGQFEAENLEDQLNELGNGDNIPQQEDLGIDTPKADKTPTEDTTKLGLRDLVLNDLKPVLKGFGANVLKDDKAPVPMDSKSGLQSRDPLDAAGLTSPGGLNEFGASGITDPKQITQVTDGLTKLLLPKTGNRRRLARRDYRLKPRKPLEVPGLDGLNGLGLDKIIDPKRITKPKSKRQLLPPIPNNLKLSDEEVFEILQNLAFEQLENDRQNK</sequence>
<dbReference type="Proteomes" id="UP000483672">
    <property type="component" value="Unassembled WGS sequence"/>
</dbReference>
<comment type="caution">
    <text evidence="3">The sequence shown here is derived from an EMBL/GenBank/DDBJ whole genome shotgun (WGS) entry which is preliminary data.</text>
</comment>
<reference evidence="3 4" key="1">
    <citation type="submission" date="2019-06" db="EMBL/GenBank/DDBJ databases">
        <authorList>
            <person name="Palmer J.M."/>
        </authorList>
    </citation>
    <scope>NUCLEOTIDE SEQUENCE [LARGE SCALE GENOMIC DNA]</scope>
    <source>
        <strain evidence="3 4">TWF191</strain>
    </source>
</reference>
<feature type="chain" id="PRO_5028965198" evidence="2">
    <location>
        <begin position="22"/>
        <end position="383"/>
    </location>
</feature>
<protein>
    <submittedName>
        <fullName evidence="3">Uncharacterized protein</fullName>
    </submittedName>
</protein>
<feature type="region of interest" description="Disordered" evidence="1">
    <location>
        <begin position="123"/>
        <end position="162"/>
    </location>
</feature>
<keyword evidence="2" id="KW-0732">Signal</keyword>
<feature type="region of interest" description="Disordered" evidence="1">
    <location>
        <begin position="184"/>
        <end position="212"/>
    </location>
</feature>
<gene>
    <name evidence="3" type="ORF">TWF191_003777</name>
</gene>
<evidence type="ECO:0000256" key="1">
    <source>
        <dbReference type="SAM" id="MobiDB-lite"/>
    </source>
</evidence>
<feature type="signal peptide" evidence="2">
    <location>
        <begin position="1"/>
        <end position="21"/>
    </location>
</feature>
<name>A0A7C8Q8T5_ORBOL</name>
<feature type="compositionally biased region" description="Basic and acidic residues" evidence="1">
    <location>
        <begin position="203"/>
        <end position="212"/>
    </location>
</feature>
<organism evidence="3 4">
    <name type="scientific">Orbilia oligospora</name>
    <name type="common">Nematode-trapping fungus</name>
    <name type="synonym">Arthrobotrys oligospora</name>
    <dbReference type="NCBI Taxonomy" id="2813651"/>
    <lineage>
        <taxon>Eukaryota</taxon>
        <taxon>Fungi</taxon>
        <taxon>Dikarya</taxon>
        <taxon>Ascomycota</taxon>
        <taxon>Pezizomycotina</taxon>
        <taxon>Orbiliomycetes</taxon>
        <taxon>Orbiliales</taxon>
        <taxon>Orbiliaceae</taxon>
        <taxon>Orbilia</taxon>
    </lineage>
</organism>
<dbReference type="EMBL" id="WIPF01000199">
    <property type="protein sequence ID" value="KAF3200151.1"/>
    <property type="molecule type" value="Genomic_DNA"/>
</dbReference>
<evidence type="ECO:0000256" key="2">
    <source>
        <dbReference type="SAM" id="SignalP"/>
    </source>
</evidence>
<evidence type="ECO:0000313" key="3">
    <source>
        <dbReference type="EMBL" id="KAF3200151.1"/>
    </source>
</evidence>
<dbReference type="AlphaFoldDB" id="A0A7C8Q8T5"/>